<feature type="region of interest" description="Disordered" evidence="1">
    <location>
        <begin position="88"/>
        <end position="122"/>
    </location>
</feature>
<sequence>MAPRSEAPRSAESPAVYREPTTASPRRTRPPTEASDRRSAVGPPPREATATPFNFQVAEESRGQLEELNAVANQLFVTAAAAQGAEDQRELEFRSHEEHRDDIFLQNEETRTGEAHDRAAGI</sequence>
<dbReference type="STRING" id="945553.A0A0D2N564"/>
<proteinExistence type="predicted"/>
<reference evidence="3" key="1">
    <citation type="submission" date="2014-04" db="EMBL/GenBank/DDBJ databases">
        <title>Evolutionary Origins and Diversification of the Mycorrhizal Mutualists.</title>
        <authorList>
            <consortium name="DOE Joint Genome Institute"/>
            <consortium name="Mycorrhizal Genomics Consortium"/>
            <person name="Kohler A."/>
            <person name="Kuo A."/>
            <person name="Nagy L.G."/>
            <person name="Floudas D."/>
            <person name="Copeland A."/>
            <person name="Barry K.W."/>
            <person name="Cichocki N."/>
            <person name="Veneault-Fourrey C."/>
            <person name="LaButti K."/>
            <person name="Lindquist E.A."/>
            <person name="Lipzen A."/>
            <person name="Lundell T."/>
            <person name="Morin E."/>
            <person name="Murat C."/>
            <person name="Riley R."/>
            <person name="Ohm R."/>
            <person name="Sun H."/>
            <person name="Tunlid A."/>
            <person name="Henrissat B."/>
            <person name="Grigoriev I.V."/>
            <person name="Hibbett D.S."/>
            <person name="Martin F."/>
        </authorList>
    </citation>
    <scope>NUCLEOTIDE SEQUENCE [LARGE SCALE GENOMIC DNA]</scope>
    <source>
        <strain evidence="3">FD-334 SS-4</strain>
    </source>
</reference>
<organism evidence="2 3">
    <name type="scientific">Hypholoma sublateritium (strain FD-334 SS-4)</name>
    <dbReference type="NCBI Taxonomy" id="945553"/>
    <lineage>
        <taxon>Eukaryota</taxon>
        <taxon>Fungi</taxon>
        <taxon>Dikarya</taxon>
        <taxon>Basidiomycota</taxon>
        <taxon>Agaricomycotina</taxon>
        <taxon>Agaricomycetes</taxon>
        <taxon>Agaricomycetidae</taxon>
        <taxon>Agaricales</taxon>
        <taxon>Agaricineae</taxon>
        <taxon>Strophariaceae</taxon>
        <taxon>Hypholoma</taxon>
    </lineage>
</organism>
<accession>A0A0D2N564</accession>
<keyword evidence="3" id="KW-1185">Reference proteome</keyword>
<gene>
    <name evidence="2" type="ORF">HYPSUDRAFT_208801</name>
</gene>
<evidence type="ECO:0000313" key="3">
    <source>
        <dbReference type="Proteomes" id="UP000054270"/>
    </source>
</evidence>
<feature type="region of interest" description="Disordered" evidence="1">
    <location>
        <begin position="1"/>
        <end position="52"/>
    </location>
</feature>
<dbReference type="EMBL" id="KN817685">
    <property type="protein sequence ID" value="KJA14304.1"/>
    <property type="molecule type" value="Genomic_DNA"/>
</dbReference>
<evidence type="ECO:0000313" key="2">
    <source>
        <dbReference type="EMBL" id="KJA14304.1"/>
    </source>
</evidence>
<dbReference type="Proteomes" id="UP000054270">
    <property type="component" value="Unassembled WGS sequence"/>
</dbReference>
<dbReference type="AlphaFoldDB" id="A0A0D2N564"/>
<name>A0A0D2N564_HYPSF</name>
<evidence type="ECO:0000256" key="1">
    <source>
        <dbReference type="SAM" id="MobiDB-lite"/>
    </source>
</evidence>
<protein>
    <submittedName>
        <fullName evidence="2">Uncharacterized protein</fullName>
    </submittedName>
</protein>